<feature type="region of interest" description="Disordered" evidence="4">
    <location>
        <begin position="551"/>
        <end position="740"/>
    </location>
</feature>
<dbReference type="Pfam" id="PF12796">
    <property type="entry name" value="Ank_2"/>
    <property type="match status" value="1"/>
</dbReference>
<feature type="region of interest" description="Disordered" evidence="4">
    <location>
        <begin position="473"/>
        <end position="516"/>
    </location>
</feature>
<feature type="region of interest" description="Disordered" evidence="4">
    <location>
        <begin position="263"/>
        <end position="282"/>
    </location>
</feature>
<dbReference type="EMBL" id="KV454542">
    <property type="protein sequence ID" value="ODV66442.1"/>
    <property type="molecule type" value="Genomic_DNA"/>
</dbReference>
<dbReference type="PANTHER" id="PTHR24198:SF165">
    <property type="entry name" value="ANKYRIN REPEAT-CONTAINING PROTEIN-RELATED"/>
    <property type="match status" value="1"/>
</dbReference>
<dbReference type="AlphaFoldDB" id="A0A1E4RGP8"/>
<feature type="compositionally biased region" description="Low complexity" evidence="4">
    <location>
        <begin position="271"/>
        <end position="282"/>
    </location>
</feature>
<dbReference type="PANTHER" id="PTHR24198">
    <property type="entry name" value="ANKYRIN REPEAT AND PROTEIN KINASE DOMAIN-CONTAINING PROTEIN"/>
    <property type="match status" value="1"/>
</dbReference>
<keyword evidence="1" id="KW-0677">Repeat</keyword>
<keyword evidence="6" id="KW-1185">Reference proteome</keyword>
<feature type="compositionally biased region" description="Polar residues" evidence="4">
    <location>
        <begin position="426"/>
        <end position="448"/>
    </location>
</feature>
<gene>
    <name evidence="5" type="ORF">HYPBUDRAFT_153284</name>
</gene>
<feature type="region of interest" description="Disordered" evidence="4">
    <location>
        <begin position="417"/>
        <end position="448"/>
    </location>
</feature>
<feature type="compositionally biased region" description="Polar residues" evidence="4">
    <location>
        <begin position="475"/>
        <end position="516"/>
    </location>
</feature>
<accession>A0A1E4RGP8</accession>
<dbReference type="PROSITE" id="PS50088">
    <property type="entry name" value="ANK_REPEAT"/>
    <property type="match status" value="1"/>
</dbReference>
<dbReference type="PROSITE" id="PS50297">
    <property type="entry name" value="ANK_REP_REGION"/>
    <property type="match status" value="1"/>
</dbReference>
<dbReference type="Gene3D" id="1.25.40.20">
    <property type="entry name" value="Ankyrin repeat-containing domain"/>
    <property type="match status" value="2"/>
</dbReference>
<evidence type="ECO:0000256" key="2">
    <source>
        <dbReference type="ARBA" id="ARBA00023043"/>
    </source>
</evidence>
<sequence>MIEPPERLRKAVIQGNLPITKRLLSRFPELWLNVDPNHKGWCNLHYASYHGNYLVCFHLISFINQNIRGLKNETYSATKDMITFDEMTVLHLPLINHHSQTLHYLLQEFPGNLWLNYPGGTLKQTPLHYACIYGFKEGVTLLLEFGADYKIKDLNGNTCLHLCFQYGHFDCLKVIIKFLLSNNLNNLYHNESVKNLNKDNLVSNFEKFESIKNSNGWCAIDYSSSFQLSNDYSNFKSEVITNLSNAPSNTDISSLIANHITDPSTTTSNMSGHPSTSSSASSSLYHWNNINKSQTSILENKVLSSPIVPVIQSTQQQTLNLTRSLSHNPQKKLSKSSSISNSINQSNGSSINDVKIDSKVDKTKKGRAHSQSLPTTTPFPDISSSNEESQDDSELIKNLSNDKINVRKRANTSYNYERPSPITIFPHSSFTSPRSPQTPTSIQTPLTKTPSLKSFTISPLVRTNKDLNEQEDVNTHVSPQSAISVNSPILSSSGRKKSNTSLNHIFTSNSNSHKSLENTINNWPKVEEVDSIADSGADRQLQSIPLEDLELLPAPPPRKQSLPGSPVLQPPAKTTKTPELPGTPLKTGSRRSSVSASSQAARIAFQSSRSPSTDHHQSSRRPSLGQISTLQRRFSSGSPSPGSGGSPLLRKTRSTNEVAVNSPSSSSSRPSSGPSSRTSSRTSSLRSPSSTNSNSPLLEPQKQLKRQSLLRRSSSISTLDSDDSTASTIQNHGAGDDTLTATPTLLLNSLPSSRHRSTDLVNHLPLIPSQSASSVSFNRVR</sequence>
<evidence type="ECO:0000256" key="3">
    <source>
        <dbReference type="PROSITE-ProRule" id="PRU00023"/>
    </source>
</evidence>
<feature type="compositionally biased region" description="Low complexity" evidence="4">
    <location>
        <begin position="710"/>
        <end position="728"/>
    </location>
</feature>
<dbReference type="SMART" id="SM00248">
    <property type="entry name" value="ANK"/>
    <property type="match status" value="4"/>
</dbReference>
<evidence type="ECO:0000256" key="1">
    <source>
        <dbReference type="ARBA" id="ARBA00022737"/>
    </source>
</evidence>
<evidence type="ECO:0000313" key="5">
    <source>
        <dbReference type="EMBL" id="ODV66442.1"/>
    </source>
</evidence>
<evidence type="ECO:0000256" key="4">
    <source>
        <dbReference type="SAM" id="MobiDB-lite"/>
    </source>
</evidence>
<feature type="compositionally biased region" description="Polar residues" evidence="4">
    <location>
        <begin position="625"/>
        <end position="634"/>
    </location>
</feature>
<feature type="compositionally biased region" description="Basic and acidic residues" evidence="4">
    <location>
        <begin position="354"/>
        <end position="363"/>
    </location>
</feature>
<feature type="region of interest" description="Disordered" evidence="4">
    <location>
        <begin position="324"/>
        <end position="400"/>
    </location>
</feature>
<feature type="compositionally biased region" description="Low complexity" evidence="4">
    <location>
        <begin position="590"/>
        <end position="602"/>
    </location>
</feature>
<name>A0A1E4RGP8_9ASCO</name>
<dbReference type="Proteomes" id="UP000095085">
    <property type="component" value="Unassembled WGS sequence"/>
</dbReference>
<evidence type="ECO:0000313" key="6">
    <source>
        <dbReference type="Proteomes" id="UP000095085"/>
    </source>
</evidence>
<feature type="compositionally biased region" description="Low complexity" evidence="4">
    <location>
        <begin position="335"/>
        <end position="352"/>
    </location>
</feature>
<dbReference type="SUPFAM" id="SSF48403">
    <property type="entry name" value="Ankyrin repeat"/>
    <property type="match status" value="1"/>
</dbReference>
<dbReference type="OrthoDB" id="823504at2759"/>
<dbReference type="InterPro" id="IPR036770">
    <property type="entry name" value="Ankyrin_rpt-contain_sf"/>
</dbReference>
<reference evidence="6" key="1">
    <citation type="submission" date="2016-05" db="EMBL/GenBank/DDBJ databases">
        <title>Comparative genomics of biotechnologically important yeasts.</title>
        <authorList>
            <consortium name="DOE Joint Genome Institute"/>
            <person name="Riley R."/>
            <person name="Haridas S."/>
            <person name="Wolfe K.H."/>
            <person name="Lopes M.R."/>
            <person name="Hittinger C.T."/>
            <person name="Goker M."/>
            <person name="Salamov A."/>
            <person name="Wisecaver J."/>
            <person name="Long T.M."/>
            <person name="Aerts A.L."/>
            <person name="Barry K."/>
            <person name="Choi C."/>
            <person name="Clum A."/>
            <person name="Coughlan A.Y."/>
            <person name="Deshpande S."/>
            <person name="Douglass A.P."/>
            <person name="Hanson S.J."/>
            <person name="Klenk H.-P."/>
            <person name="Labutti K."/>
            <person name="Lapidus A."/>
            <person name="Lindquist E."/>
            <person name="Lipzen A."/>
            <person name="Meier-Kolthoff J.P."/>
            <person name="Ohm R.A."/>
            <person name="Otillar R.P."/>
            <person name="Pangilinan J."/>
            <person name="Peng Y."/>
            <person name="Rokas A."/>
            <person name="Rosa C.A."/>
            <person name="Scheuner C."/>
            <person name="Sibirny A.A."/>
            <person name="Slot J.C."/>
            <person name="Stielow J.B."/>
            <person name="Sun H."/>
            <person name="Kurtzman C.P."/>
            <person name="Blackwell M."/>
            <person name="Grigoriev I.V."/>
            <person name="Jeffries T.W."/>
        </authorList>
    </citation>
    <scope>NUCLEOTIDE SEQUENCE [LARGE SCALE GENOMIC DNA]</scope>
    <source>
        <strain evidence="6">NRRL Y-1933</strain>
    </source>
</reference>
<protein>
    <submittedName>
        <fullName evidence="5">Uncharacterized protein</fullName>
    </submittedName>
</protein>
<dbReference type="STRING" id="984485.A0A1E4RGP8"/>
<feature type="repeat" description="ANK" evidence="3">
    <location>
        <begin position="122"/>
        <end position="154"/>
    </location>
</feature>
<dbReference type="GeneID" id="30996008"/>
<organism evidence="5 6">
    <name type="scientific">Hyphopichia burtonii NRRL Y-1933</name>
    <dbReference type="NCBI Taxonomy" id="984485"/>
    <lineage>
        <taxon>Eukaryota</taxon>
        <taxon>Fungi</taxon>
        <taxon>Dikarya</taxon>
        <taxon>Ascomycota</taxon>
        <taxon>Saccharomycotina</taxon>
        <taxon>Pichiomycetes</taxon>
        <taxon>Debaryomycetaceae</taxon>
        <taxon>Hyphopichia</taxon>
    </lineage>
</organism>
<dbReference type="RefSeq" id="XP_020075509.1">
    <property type="nucleotide sequence ID" value="XM_020221459.1"/>
</dbReference>
<keyword evidence="2 3" id="KW-0040">ANK repeat</keyword>
<proteinExistence type="predicted"/>
<feature type="compositionally biased region" description="Low complexity" evidence="4">
    <location>
        <begin position="661"/>
        <end position="698"/>
    </location>
</feature>
<dbReference type="InterPro" id="IPR002110">
    <property type="entry name" value="Ankyrin_rpt"/>
</dbReference>
<feature type="compositionally biased region" description="Polar residues" evidence="4">
    <location>
        <begin position="369"/>
        <end position="378"/>
    </location>
</feature>